<keyword evidence="4" id="KW-0408">Iron</keyword>
<evidence type="ECO:0000313" key="8">
    <source>
        <dbReference type="Proteomes" id="UP000217257"/>
    </source>
</evidence>
<dbReference type="Proteomes" id="UP000217257">
    <property type="component" value="Chromosome"/>
</dbReference>
<protein>
    <recommendedName>
        <fullName evidence="6">B12-binding domain-containing protein</fullName>
    </recommendedName>
</protein>
<evidence type="ECO:0000313" key="7">
    <source>
        <dbReference type="EMBL" id="ATB37656.1"/>
    </source>
</evidence>
<dbReference type="GO" id="GO:0046872">
    <property type="term" value="F:metal ion binding"/>
    <property type="evidence" value="ECO:0007669"/>
    <property type="project" value="UniProtKB-KW"/>
</dbReference>
<evidence type="ECO:0000256" key="2">
    <source>
        <dbReference type="ARBA" id="ARBA00022691"/>
    </source>
</evidence>
<dbReference type="PANTHER" id="PTHR43409:SF7">
    <property type="entry name" value="BLL1977 PROTEIN"/>
    <property type="match status" value="1"/>
</dbReference>
<evidence type="ECO:0000256" key="4">
    <source>
        <dbReference type="ARBA" id="ARBA00023004"/>
    </source>
</evidence>
<dbReference type="Gene3D" id="3.20.20.70">
    <property type="entry name" value="Aldolase class I"/>
    <property type="match status" value="1"/>
</dbReference>
<dbReference type="SMART" id="SM00729">
    <property type="entry name" value="Elp3"/>
    <property type="match status" value="1"/>
</dbReference>
<dbReference type="EMBL" id="CP022098">
    <property type="protein sequence ID" value="ATB37656.1"/>
    <property type="molecule type" value="Genomic_DNA"/>
</dbReference>
<evidence type="ECO:0000256" key="3">
    <source>
        <dbReference type="ARBA" id="ARBA00022723"/>
    </source>
</evidence>
<keyword evidence="2" id="KW-0949">S-adenosyl-L-methionine</keyword>
<dbReference type="InterPro" id="IPR051198">
    <property type="entry name" value="BchE-like"/>
</dbReference>
<accession>A0A250J3B8</accession>
<proteinExistence type="predicted"/>
<keyword evidence="3" id="KW-0479">Metal-binding</keyword>
<dbReference type="GO" id="GO:0005829">
    <property type="term" value="C:cytosol"/>
    <property type="evidence" value="ECO:0007669"/>
    <property type="project" value="TreeGrafter"/>
</dbReference>
<evidence type="ECO:0000259" key="6">
    <source>
        <dbReference type="PROSITE" id="PS51332"/>
    </source>
</evidence>
<dbReference type="GO" id="GO:0003824">
    <property type="term" value="F:catalytic activity"/>
    <property type="evidence" value="ECO:0007669"/>
    <property type="project" value="InterPro"/>
</dbReference>
<dbReference type="InterPro" id="IPR006158">
    <property type="entry name" value="Cobalamin-bd"/>
</dbReference>
<dbReference type="Pfam" id="PF04055">
    <property type="entry name" value="Radical_SAM"/>
    <property type="match status" value="1"/>
</dbReference>
<dbReference type="InterPro" id="IPR023984">
    <property type="entry name" value="rSAM_ocin_1"/>
</dbReference>
<comment type="cofactor">
    <cofactor evidence="1">
        <name>[4Fe-4S] cluster</name>
        <dbReference type="ChEBI" id="CHEBI:49883"/>
    </cofactor>
</comment>
<dbReference type="GO" id="GO:0031419">
    <property type="term" value="F:cobalamin binding"/>
    <property type="evidence" value="ECO:0007669"/>
    <property type="project" value="InterPro"/>
</dbReference>
<sequence length="666" mass="73830">MVFLCMPYASVERPSLALGTLAAVLNREGITTRSIHANLEFMARIGRLVYETINSTEITLQIGEWTFSEAVFGPQPDIDGFVDGLVHRGYPRDGLREMLLGVRAEATKLVDDLAHQVLALKPGIVGCSSVFQQHCASLALLRRIRELAPSVVTMLGGPNCEGEMGAATHQQYPWVDFVVSGEADSLLPELCRRIFTHGPGMAMELLPHGVLGPASRGADAAGINAGAPADAGRALIPRLDELPVPDFDDYFEQLAASPLYEYVIPGLPIETSRGCWWGAKHHCTFCGLNGSGMEFRAKSQERVREEVLQLSARYGIKKFLAVDNILDNKYFSKVLPFLAESGDMLWFYETKANLRREQVELLSRAGVRWIQPGIEALDDGLLGLLRKGCSTVINVQLLKWAYDYGIWVVWNHLYGAPGEKPEWYERVADWLPLIVHLQPPSGGALTSIRFDRFSPYFNKPESFGLNLKPCWGYGQAYPVAPEQLARQAYFFFDDNPPRPPPLRLMERMADWASRFYASRSSLTALLRRSENAPVLEMSADGPRLKIRDTRPCAVAPLHELTELEARVCHALDGALGAQALVQSLRRAGCDARDAEIEQVLQRLVELKIVGDFGGRYLCLATDEHPVPYRSFGDFAGGLLSVNARRAQMSPEAPWDVSLSELFAASQ</sequence>
<dbReference type="NCBIfam" id="TIGR03975">
    <property type="entry name" value="rSAM_ocin_1"/>
    <property type="match status" value="1"/>
</dbReference>
<evidence type="ECO:0000256" key="5">
    <source>
        <dbReference type="ARBA" id="ARBA00023014"/>
    </source>
</evidence>
<dbReference type="SFLD" id="SFLDG01082">
    <property type="entry name" value="B12-binding_domain_containing"/>
    <property type="match status" value="1"/>
</dbReference>
<keyword evidence="5" id="KW-0411">Iron-sulfur</keyword>
<dbReference type="GO" id="GO:0051536">
    <property type="term" value="F:iron-sulfur cluster binding"/>
    <property type="evidence" value="ECO:0007669"/>
    <property type="project" value="UniProtKB-KW"/>
</dbReference>
<dbReference type="SUPFAM" id="SSF102114">
    <property type="entry name" value="Radical SAM enzymes"/>
    <property type="match status" value="1"/>
</dbReference>
<dbReference type="SFLD" id="SFLDS00029">
    <property type="entry name" value="Radical_SAM"/>
    <property type="match status" value="1"/>
</dbReference>
<evidence type="ECO:0000256" key="1">
    <source>
        <dbReference type="ARBA" id="ARBA00001966"/>
    </source>
</evidence>
<organism evidence="7 8">
    <name type="scientific">Cystobacter fuscus</name>
    <dbReference type="NCBI Taxonomy" id="43"/>
    <lineage>
        <taxon>Bacteria</taxon>
        <taxon>Pseudomonadati</taxon>
        <taxon>Myxococcota</taxon>
        <taxon>Myxococcia</taxon>
        <taxon>Myxococcales</taxon>
        <taxon>Cystobacterineae</taxon>
        <taxon>Archangiaceae</taxon>
        <taxon>Cystobacter</taxon>
    </lineage>
</organism>
<dbReference type="InterPro" id="IPR006638">
    <property type="entry name" value="Elp3/MiaA/NifB-like_rSAM"/>
</dbReference>
<gene>
    <name evidence="7" type="ORF">CYFUS_003081</name>
</gene>
<feature type="domain" description="B12-binding" evidence="6">
    <location>
        <begin position="110"/>
        <end position="201"/>
    </location>
</feature>
<name>A0A250J3B8_9BACT</name>
<dbReference type="PANTHER" id="PTHR43409">
    <property type="entry name" value="ANAEROBIC MAGNESIUM-PROTOPORPHYRIN IX MONOMETHYL ESTER CYCLASE-RELATED"/>
    <property type="match status" value="1"/>
</dbReference>
<dbReference type="SFLD" id="SFLDF00324">
    <property type="entry name" value="bacteriocin_maturation"/>
    <property type="match status" value="1"/>
</dbReference>
<dbReference type="PROSITE" id="PS51332">
    <property type="entry name" value="B12_BINDING"/>
    <property type="match status" value="1"/>
</dbReference>
<dbReference type="InterPro" id="IPR058240">
    <property type="entry name" value="rSAM_sf"/>
</dbReference>
<dbReference type="InterPro" id="IPR013785">
    <property type="entry name" value="Aldolase_TIM"/>
</dbReference>
<dbReference type="AlphaFoldDB" id="A0A250J3B8"/>
<dbReference type="KEGG" id="cfus:CYFUS_003081"/>
<dbReference type="Gene3D" id="3.40.50.280">
    <property type="entry name" value="Cobalamin-binding domain"/>
    <property type="match status" value="1"/>
</dbReference>
<reference evidence="7 8" key="1">
    <citation type="submission" date="2017-06" db="EMBL/GenBank/DDBJ databases">
        <title>Sequencing and comparative analysis of myxobacterial genomes.</title>
        <authorList>
            <person name="Rupp O."/>
            <person name="Goesmann A."/>
            <person name="Sogaard-Andersen L."/>
        </authorList>
    </citation>
    <scope>NUCLEOTIDE SEQUENCE [LARGE SCALE GENOMIC DNA]</scope>
    <source>
        <strain evidence="7 8">DSM 52655</strain>
    </source>
</reference>
<dbReference type="InterPro" id="IPR007197">
    <property type="entry name" value="rSAM"/>
</dbReference>